<organism evidence="1 2">
    <name type="scientific">Mycolicibacterium wolinskyi</name>
    <dbReference type="NCBI Taxonomy" id="59750"/>
    <lineage>
        <taxon>Bacteria</taxon>
        <taxon>Bacillati</taxon>
        <taxon>Actinomycetota</taxon>
        <taxon>Actinomycetes</taxon>
        <taxon>Mycobacteriales</taxon>
        <taxon>Mycobacteriaceae</taxon>
        <taxon>Mycolicibacterium</taxon>
    </lineage>
</organism>
<keyword evidence="2" id="KW-1185">Reference proteome</keyword>
<proteinExistence type="predicted"/>
<accession>A0A132PDY1</accession>
<reference evidence="1 2" key="1">
    <citation type="submission" date="2015-07" db="EMBL/GenBank/DDBJ databases">
        <title>A draft genome sequence of Mycobacterium wolinskyi.</title>
        <authorList>
            <person name="de Man T.J."/>
            <person name="Perry K.A."/>
            <person name="Coulliette A.D."/>
            <person name="Jensen B."/>
            <person name="Toney N.C."/>
            <person name="Limbago B.M."/>
            <person name="Noble-Wang J."/>
        </authorList>
    </citation>
    <scope>NUCLEOTIDE SEQUENCE [LARGE SCALE GENOMIC DNA]</scope>
    <source>
        <strain evidence="1 2">CDC_01</strain>
    </source>
</reference>
<evidence type="ECO:0000313" key="2">
    <source>
        <dbReference type="Proteomes" id="UP000070612"/>
    </source>
</evidence>
<gene>
    <name evidence="1" type="ORF">AFM11_30435</name>
</gene>
<dbReference type="PATRIC" id="fig|59750.3.peg.3987"/>
<name>A0A132PDY1_9MYCO</name>
<dbReference type="EMBL" id="LGTW01000027">
    <property type="protein sequence ID" value="KWX20530.1"/>
    <property type="molecule type" value="Genomic_DNA"/>
</dbReference>
<dbReference type="Proteomes" id="UP000070612">
    <property type="component" value="Unassembled WGS sequence"/>
</dbReference>
<comment type="caution">
    <text evidence="1">The sequence shown here is derived from an EMBL/GenBank/DDBJ whole genome shotgun (WGS) entry which is preliminary data.</text>
</comment>
<evidence type="ECO:0000313" key="1">
    <source>
        <dbReference type="EMBL" id="KWX20530.1"/>
    </source>
</evidence>
<dbReference type="AlphaFoldDB" id="A0A132PDY1"/>
<sequence>MTELLLAAAAVACPIGMGAMMWMMMRERPGGDGTDERETARLRAEIDLLKNERPNEPREQRLP</sequence>
<protein>
    <submittedName>
        <fullName evidence="1">Uncharacterized protein</fullName>
    </submittedName>
</protein>